<feature type="region of interest" description="Disordered" evidence="8">
    <location>
        <begin position="1"/>
        <end position="83"/>
    </location>
</feature>
<evidence type="ECO:0000313" key="11">
    <source>
        <dbReference type="Proteomes" id="UP001150925"/>
    </source>
</evidence>
<dbReference type="InterPro" id="IPR009072">
    <property type="entry name" value="Histone-fold"/>
</dbReference>
<dbReference type="InterPro" id="IPR000164">
    <property type="entry name" value="Histone_H3/CENP-A"/>
</dbReference>
<proteinExistence type="inferred from homology"/>
<gene>
    <name evidence="10" type="primary">CSE4</name>
    <name evidence="10" type="ORF">IWQ62_004150</name>
</gene>
<protein>
    <submittedName>
        <fullName evidence="10">Centromeric DNA-binding histone H3-like protein cse4</fullName>
    </submittedName>
</protein>
<sequence length="157" mass="17606">MVRHTPHPDSISPLTRRTAKFGQANLPTGSSLLKRKTLAQKTRGGGKTLPARKTVRPRTPRKSNANAPPAPPPSTGRKRRYHPGTRALMEIRKYQRSTDLLIRKLPFARLVREIAMDYVSGHYLDGDQVVGLRWQSHALLALQEAAEAFLVHLFEDA</sequence>
<accession>A0A9W8E6E7</accession>
<dbReference type="Gene3D" id="1.10.20.10">
    <property type="entry name" value="Histone, subunit A"/>
    <property type="match status" value="1"/>
</dbReference>
<evidence type="ECO:0000259" key="9">
    <source>
        <dbReference type="Pfam" id="PF00125"/>
    </source>
</evidence>
<evidence type="ECO:0000256" key="4">
    <source>
        <dbReference type="ARBA" id="ARBA00022454"/>
    </source>
</evidence>
<keyword evidence="11" id="KW-1185">Reference proteome</keyword>
<comment type="caution">
    <text evidence="10">The sequence shown here is derived from an EMBL/GenBank/DDBJ whole genome shotgun (WGS) entry which is preliminary data.</text>
</comment>
<dbReference type="PRINTS" id="PR00622">
    <property type="entry name" value="HISTONEH3"/>
</dbReference>
<evidence type="ECO:0000256" key="5">
    <source>
        <dbReference type="ARBA" id="ARBA00023125"/>
    </source>
</evidence>
<dbReference type="OrthoDB" id="842664at2759"/>
<evidence type="ECO:0000256" key="8">
    <source>
        <dbReference type="SAM" id="MobiDB-lite"/>
    </source>
</evidence>
<dbReference type="SUPFAM" id="SSF47113">
    <property type="entry name" value="Histone-fold"/>
    <property type="match status" value="1"/>
</dbReference>
<organism evidence="10 11">
    <name type="scientific">Dispira parvispora</name>
    <dbReference type="NCBI Taxonomy" id="1520584"/>
    <lineage>
        <taxon>Eukaryota</taxon>
        <taxon>Fungi</taxon>
        <taxon>Fungi incertae sedis</taxon>
        <taxon>Zoopagomycota</taxon>
        <taxon>Kickxellomycotina</taxon>
        <taxon>Dimargaritomycetes</taxon>
        <taxon>Dimargaritales</taxon>
        <taxon>Dimargaritaceae</taxon>
        <taxon>Dispira</taxon>
    </lineage>
</organism>
<evidence type="ECO:0000256" key="7">
    <source>
        <dbReference type="ARBA" id="ARBA00023269"/>
    </source>
</evidence>
<dbReference type="Pfam" id="PF00125">
    <property type="entry name" value="Histone"/>
    <property type="match status" value="1"/>
</dbReference>
<evidence type="ECO:0000256" key="3">
    <source>
        <dbReference type="ARBA" id="ARBA00010343"/>
    </source>
</evidence>
<dbReference type="PANTHER" id="PTHR45810:SF17">
    <property type="entry name" value="HISTONE H3-LIKE CENTROMERIC PROTEIN A"/>
    <property type="match status" value="1"/>
</dbReference>
<feature type="domain" description="Core Histone H2A/H2B/H3" evidence="9">
    <location>
        <begin position="83"/>
        <end position="157"/>
    </location>
</feature>
<dbReference type="PROSITE" id="PS00959">
    <property type="entry name" value="HISTONE_H3_2"/>
    <property type="match status" value="1"/>
</dbReference>
<dbReference type="CDD" id="cd22911">
    <property type="entry name" value="HFD_H3"/>
    <property type="match status" value="1"/>
</dbReference>
<comment type="subcellular location">
    <subcellularLocation>
        <location evidence="2">Chromosome</location>
    </subcellularLocation>
    <subcellularLocation>
        <location evidence="1">Nucleus</location>
    </subcellularLocation>
</comment>
<dbReference type="PANTHER" id="PTHR45810">
    <property type="entry name" value="HISTONE H3.2"/>
    <property type="match status" value="1"/>
</dbReference>
<dbReference type="EMBL" id="JANBPY010001298">
    <property type="protein sequence ID" value="KAJ1960637.1"/>
    <property type="molecule type" value="Genomic_DNA"/>
</dbReference>
<keyword evidence="4" id="KW-0158">Chromosome</keyword>
<evidence type="ECO:0000256" key="1">
    <source>
        <dbReference type="ARBA" id="ARBA00004123"/>
    </source>
</evidence>
<evidence type="ECO:0000256" key="2">
    <source>
        <dbReference type="ARBA" id="ARBA00004286"/>
    </source>
</evidence>
<dbReference type="AlphaFoldDB" id="A0A9W8E6E7"/>
<name>A0A9W8E6E7_9FUNG</name>
<evidence type="ECO:0000256" key="6">
    <source>
        <dbReference type="ARBA" id="ARBA00023242"/>
    </source>
</evidence>
<dbReference type="GO" id="GO:0030527">
    <property type="term" value="F:structural constituent of chromatin"/>
    <property type="evidence" value="ECO:0007669"/>
    <property type="project" value="InterPro"/>
</dbReference>
<dbReference type="GO" id="GO:0005634">
    <property type="term" value="C:nucleus"/>
    <property type="evidence" value="ECO:0007669"/>
    <property type="project" value="UniProtKB-SubCell"/>
</dbReference>
<dbReference type="SMART" id="SM00428">
    <property type="entry name" value="H3"/>
    <property type="match status" value="1"/>
</dbReference>
<keyword evidence="5 10" id="KW-0238">DNA-binding</keyword>
<reference evidence="10" key="1">
    <citation type="submission" date="2022-07" db="EMBL/GenBank/DDBJ databases">
        <title>Phylogenomic reconstructions and comparative analyses of Kickxellomycotina fungi.</title>
        <authorList>
            <person name="Reynolds N.K."/>
            <person name="Stajich J.E."/>
            <person name="Barry K."/>
            <person name="Grigoriev I.V."/>
            <person name="Crous P."/>
            <person name="Smith M.E."/>
        </authorList>
    </citation>
    <scope>NUCLEOTIDE SEQUENCE</scope>
    <source>
        <strain evidence="10">RSA 1196</strain>
    </source>
</reference>
<dbReference type="GO" id="GO:0000786">
    <property type="term" value="C:nucleosome"/>
    <property type="evidence" value="ECO:0007669"/>
    <property type="project" value="UniProtKB-KW"/>
</dbReference>
<dbReference type="InterPro" id="IPR007125">
    <property type="entry name" value="H2A/H2B/H3"/>
</dbReference>
<evidence type="ECO:0000313" key="10">
    <source>
        <dbReference type="EMBL" id="KAJ1960637.1"/>
    </source>
</evidence>
<dbReference type="GO" id="GO:0003677">
    <property type="term" value="F:DNA binding"/>
    <property type="evidence" value="ECO:0007669"/>
    <property type="project" value="UniProtKB-KW"/>
</dbReference>
<comment type="similarity">
    <text evidence="3">Belongs to the histone H3 family.</text>
</comment>
<dbReference type="Proteomes" id="UP001150925">
    <property type="component" value="Unassembled WGS sequence"/>
</dbReference>
<keyword evidence="7" id="KW-0544">Nucleosome core</keyword>
<dbReference type="GO" id="GO:0046982">
    <property type="term" value="F:protein heterodimerization activity"/>
    <property type="evidence" value="ECO:0007669"/>
    <property type="project" value="InterPro"/>
</dbReference>
<keyword evidence="6" id="KW-0539">Nucleus</keyword>